<dbReference type="STRING" id="1802579.A2310_03310"/>
<keyword evidence="1" id="KW-0472">Membrane</keyword>
<keyword evidence="1" id="KW-1133">Transmembrane helix</keyword>
<reference evidence="2 3" key="1">
    <citation type="journal article" date="2016" name="Nat. Commun.">
        <title>Thousands of microbial genomes shed light on interconnected biogeochemical processes in an aquifer system.</title>
        <authorList>
            <person name="Anantharaman K."/>
            <person name="Brown C.T."/>
            <person name="Hug L.A."/>
            <person name="Sharon I."/>
            <person name="Castelle C.J."/>
            <person name="Probst A.J."/>
            <person name="Thomas B.C."/>
            <person name="Singh A."/>
            <person name="Wilkins M.J."/>
            <person name="Karaoz U."/>
            <person name="Brodie E.L."/>
            <person name="Williams K.H."/>
            <person name="Hubbard S.S."/>
            <person name="Banfield J.F."/>
        </authorList>
    </citation>
    <scope>NUCLEOTIDE SEQUENCE [LARGE SCALE GENOMIC DNA]</scope>
</reference>
<dbReference type="Proteomes" id="UP000178417">
    <property type="component" value="Unassembled WGS sequence"/>
</dbReference>
<evidence type="ECO:0000313" key="2">
    <source>
        <dbReference type="EMBL" id="OGC19022.1"/>
    </source>
</evidence>
<dbReference type="EMBL" id="MEUB01000062">
    <property type="protein sequence ID" value="OGC19022.1"/>
    <property type="molecule type" value="Genomic_DNA"/>
</dbReference>
<evidence type="ECO:0000256" key="1">
    <source>
        <dbReference type="SAM" id="Phobius"/>
    </source>
</evidence>
<proteinExistence type="predicted"/>
<feature type="transmembrane region" description="Helical" evidence="1">
    <location>
        <begin position="12"/>
        <end position="30"/>
    </location>
</feature>
<evidence type="ECO:0000313" key="3">
    <source>
        <dbReference type="Proteomes" id="UP000178417"/>
    </source>
</evidence>
<accession>A0A1F4SF10</accession>
<sequence length="551" mass="60467">MKKLVLNNRHKLSLFALFLLVVIIPLFSVYCGQNASSSGGGAETTPTTGNSITVKGMATSATTGTSSIKNVRILASSVLADANVIIGKGVKDSDEIVEIATGTTDASGKYSIDLDISELEGAATDNKVSNLMVLIEKDGVTVGSTIPTTDLGTKTAFAPTADPSGYKKQMIARNVFKKGQDPKDFNFVDNVDRKFSDISGEKFDEMAEAIKAADDMRLQIAVSLGISAEALALLDAKGREYHDTYIEPIFRQAFDSGNPPNRETLDAAFAQMDEAMKDYAVSLGITEQQFVDLRAMHDKNMQGHMQEQLGANDTDFKDMKRRDEGSKLIDLFIAQFDAADTFANASTSSKQSFKDANPVKYAEFLAKKDTIITALKEKMNDTTITDPRAIGDYLRTEFFDAFLFPPVELMQANRVRDKKSVQSKFSKDNPEDMEAIMQNYANTRIMVYFMNFFTAQQRGAIFQSMGQTLQPIFQARFETSSSEYYMGSSFWESRPTGEEIAARTEKFKTALNNAINSIVSTPFNAVSWAQGTSVSALINAFVIINAPPDAM</sequence>
<name>A0A1F4SF10_UNCSA</name>
<organism evidence="2 3">
    <name type="scientific">candidate division WOR-1 bacterium RIFOXYB2_FULL_37_13</name>
    <dbReference type="NCBI Taxonomy" id="1802579"/>
    <lineage>
        <taxon>Bacteria</taxon>
        <taxon>Bacillati</taxon>
        <taxon>Saganbacteria</taxon>
    </lineage>
</organism>
<comment type="caution">
    <text evidence="2">The sequence shown here is derived from an EMBL/GenBank/DDBJ whole genome shotgun (WGS) entry which is preliminary data.</text>
</comment>
<dbReference type="AlphaFoldDB" id="A0A1F4SF10"/>
<gene>
    <name evidence="2" type="ORF">A2310_03310</name>
</gene>
<protein>
    <submittedName>
        <fullName evidence="2">Uncharacterized protein</fullName>
    </submittedName>
</protein>
<keyword evidence="1" id="KW-0812">Transmembrane</keyword>